<proteinExistence type="inferred from homology"/>
<evidence type="ECO:0000259" key="2">
    <source>
        <dbReference type="Pfam" id="PF03972"/>
    </source>
</evidence>
<dbReference type="SUPFAM" id="SSF103378">
    <property type="entry name" value="2-methylcitrate dehydratase PrpD"/>
    <property type="match status" value="1"/>
</dbReference>
<evidence type="ECO:0000313" key="5">
    <source>
        <dbReference type="Proteomes" id="UP000005496"/>
    </source>
</evidence>
<evidence type="ECO:0000256" key="1">
    <source>
        <dbReference type="ARBA" id="ARBA00006174"/>
    </source>
</evidence>
<dbReference type="Proteomes" id="UP000005496">
    <property type="component" value="Unassembled WGS sequence"/>
</dbReference>
<dbReference type="Gene3D" id="1.10.4100.10">
    <property type="entry name" value="2-methylcitrate dehydratase PrpD"/>
    <property type="match status" value="1"/>
</dbReference>
<comment type="caution">
    <text evidence="4">The sequence shown here is derived from an EMBL/GenBank/DDBJ whole genome shotgun (WGS) entry which is preliminary data.</text>
</comment>
<keyword evidence="5" id="KW-1185">Reference proteome</keyword>
<dbReference type="GO" id="GO:0016829">
    <property type="term" value="F:lyase activity"/>
    <property type="evidence" value="ECO:0007669"/>
    <property type="project" value="InterPro"/>
</dbReference>
<dbReference type="InterPro" id="IPR045336">
    <property type="entry name" value="MmgE_PrpD_N"/>
</dbReference>
<dbReference type="Pfam" id="PF03972">
    <property type="entry name" value="MmgE_PrpD_N"/>
    <property type="match status" value="1"/>
</dbReference>
<dbReference type="InterPro" id="IPR042188">
    <property type="entry name" value="MmgE/PrpD_sf_2"/>
</dbReference>
<dbReference type="Gene3D" id="3.30.1330.120">
    <property type="entry name" value="2-methylcitrate dehydratase PrpD"/>
    <property type="match status" value="1"/>
</dbReference>
<dbReference type="PANTHER" id="PTHR16943:SF8">
    <property type="entry name" value="2-METHYLCITRATE DEHYDRATASE"/>
    <property type="match status" value="1"/>
</dbReference>
<feature type="domain" description="MmgE/PrpD N-terminal" evidence="2">
    <location>
        <begin position="19"/>
        <end position="244"/>
    </location>
</feature>
<evidence type="ECO:0000259" key="3">
    <source>
        <dbReference type="Pfam" id="PF19305"/>
    </source>
</evidence>
<reference evidence="4" key="1">
    <citation type="submission" date="2010-05" db="EMBL/GenBank/DDBJ databases">
        <title>The draft genome of Desulfonatronospira thiodismutans ASO3-1.</title>
        <authorList>
            <consortium name="US DOE Joint Genome Institute (JGI-PGF)"/>
            <person name="Lucas S."/>
            <person name="Copeland A."/>
            <person name="Lapidus A."/>
            <person name="Cheng J.-F."/>
            <person name="Bruce D."/>
            <person name="Goodwin L."/>
            <person name="Pitluck S."/>
            <person name="Chertkov O."/>
            <person name="Brettin T."/>
            <person name="Detter J.C."/>
            <person name="Han C."/>
            <person name="Land M.L."/>
            <person name="Hauser L."/>
            <person name="Kyrpides N."/>
            <person name="Mikhailova N."/>
            <person name="Muyzer G."/>
            <person name="Woyke T."/>
        </authorList>
    </citation>
    <scope>NUCLEOTIDE SEQUENCE [LARGE SCALE GENOMIC DNA]</scope>
    <source>
        <strain evidence="4">ASO3-1</strain>
    </source>
</reference>
<organism evidence="4 5">
    <name type="scientific">Desulfonatronospira thiodismutans ASO3-1</name>
    <dbReference type="NCBI Taxonomy" id="555779"/>
    <lineage>
        <taxon>Bacteria</taxon>
        <taxon>Pseudomonadati</taxon>
        <taxon>Thermodesulfobacteriota</taxon>
        <taxon>Desulfovibrionia</taxon>
        <taxon>Desulfovibrionales</taxon>
        <taxon>Desulfonatronovibrionaceae</taxon>
        <taxon>Desulfonatronospira</taxon>
    </lineage>
</organism>
<dbReference type="InterPro" id="IPR005656">
    <property type="entry name" value="MmgE_PrpD"/>
</dbReference>
<accession>D6SU66</accession>
<dbReference type="AlphaFoldDB" id="D6SU66"/>
<name>D6SU66_9BACT</name>
<feature type="domain" description="MmgE/PrpD C-terminal" evidence="3">
    <location>
        <begin position="267"/>
        <end position="422"/>
    </location>
</feature>
<sequence>MNTTDLFIDSLFAISKAPPSDAVSLQAKKCLLDYLGVTLAGARMLEQKSKELLNLLNNSQSECTVLGLNRKSGVQSAVLINGINSHVAELDDGQRFGMLHPGAVVISTLLPLAQREKISGATLLQGIVTGYQAAVKVATAVQPAHKMAGFHATGTCGALGAAIGVAAMLGFPQNQMKDTLSAAATSASGILKMTRDSSELKPYNAGQAALNGLVAALTARAGFKGPDDVLAGEKGFLEIMAPGTKGDRPELGAGEALEIEDVYFKPYAACRHCHPAIEAVLALRSKHKLALENIKAVKVFTYHLGVEGHDHTRIPNVASAKMSTPFSVAAALATGSAGLDAFTPETVVNADIVSVTRKITIISDDQLSALVPHKRPAIVEVTTHNDKVLREKVFLAKGEPENPMTQDELEQKFASLASFSGMKVSDIDSIIHCVWDIENCLDELFTCL</sequence>
<protein>
    <submittedName>
        <fullName evidence="4">MmgE/PrpD family protein</fullName>
    </submittedName>
</protein>
<dbReference type="RefSeq" id="WP_008871542.1">
    <property type="nucleotide sequence ID" value="NZ_ACJN02000004.1"/>
</dbReference>
<evidence type="ECO:0000313" key="4">
    <source>
        <dbReference type="EMBL" id="EFI32846.1"/>
    </source>
</evidence>
<dbReference type="EMBL" id="ACJN02000004">
    <property type="protein sequence ID" value="EFI32846.1"/>
    <property type="molecule type" value="Genomic_DNA"/>
</dbReference>
<dbReference type="Pfam" id="PF19305">
    <property type="entry name" value="MmgE_PrpD_C"/>
    <property type="match status" value="1"/>
</dbReference>
<dbReference type="eggNOG" id="COG2079">
    <property type="taxonomic scope" value="Bacteria"/>
</dbReference>
<gene>
    <name evidence="4" type="ORF">Dthio_PD0153</name>
</gene>
<comment type="similarity">
    <text evidence="1">Belongs to the PrpD family.</text>
</comment>
<dbReference type="OrthoDB" id="9791416at2"/>
<dbReference type="InterPro" id="IPR036148">
    <property type="entry name" value="MmgE/PrpD_sf"/>
</dbReference>
<dbReference type="PANTHER" id="PTHR16943">
    <property type="entry name" value="2-METHYLCITRATE DEHYDRATASE-RELATED"/>
    <property type="match status" value="1"/>
</dbReference>
<dbReference type="InterPro" id="IPR045337">
    <property type="entry name" value="MmgE_PrpD_C"/>
</dbReference>
<dbReference type="InterPro" id="IPR042183">
    <property type="entry name" value="MmgE/PrpD_sf_1"/>
</dbReference>